<protein>
    <submittedName>
        <fullName evidence="1">Uncharacterized protein</fullName>
    </submittedName>
</protein>
<reference evidence="1 2" key="1">
    <citation type="submission" date="2019-10" db="EMBL/GenBank/DDBJ databases">
        <title>Extracellular Electron Transfer in a Candidatus Methanoperedens spp. Enrichment Culture.</title>
        <authorList>
            <person name="Berger S."/>
            <person name="Rangel Shaw D."/>
            <person name="Berben T."/>
            <person name="In 'T Zandt M."/>
            <person name="Frank J."/>
            <person name="Reimann J."/>
            <person name="Jetten M.S.M."/>
            <person name="Welte C.U."/>
        </authorList>
    </citation>
    <scope>NUCLEOTIDE SEQUENCE [LARGE SCALE GENOMIC DNA]</scope>
    <source>
        <strain evidence="1">SB12</strain>
    </source>
</reference>
<dbReference type="Proteomes" id="UP000460298">
    <property type="component" value="Unassembled WGS sequence"/>
</dbReference>
<evidence type="ECO:0000313" key="1">
    <source>
        <dbReference type="EMBL" id="KAB2934938.1"/>
    </source>
</evidence>
<organism evidence="1 2">
    <name type="scientific">Leptonema illini</name>
    <dbReference type="NCBI Taxonomy" id="183"/>
    <lineage>
        <taxon>Bacteria</taxon>
        <taxon>Pseudomonadati</taxon>
        <taxon>Spirochaetota</taxon>
        <taxon>Spirochaetia</taxon>
        <taxon>Leptospirales</taxon>
        <taxon>Leptospiraceae</taxon>
        <taxon>Leptonema</taxon>
    </lineage>
</organism>
<proteinExistence type="predicted"/>
<dbReference type="AlphaFoldDB" id="A0A833H4S4"/>
<name>A0A833H4S4_9LEPT</name>
<comment type="caution">
    <text evidence="1">The sequence shown here is derived from an EMBL/GenBank/DDBJ whole genome shotgun (WGS) entry which is preliminary data.</text>
</comment>
<gene>
    <name evidence="1" type="ORF">F9K24_03925</name>
</gene>
<dbReference type="EMBL" id="WBUI01000002">
    <property type="protein sequence ID" value="KAB2934938.1"/>
    <property type="molecule type" value="Genomic_DNA"/>
</dbReference>
<evidence type="ECO:0000313" key="2">
    <source>
        <dbReference type="Proteomes" id="UP000460298"/>
    </source>
</evidence>
<dbReference type="RefSeq" id="WP_002772277.1">
    <property type="nucleotide sequence ID" value="NZ_JQDG01000098.1"/>
</dbReference>
<accession>A0A833H4S4</accession>
<sequence>MRAVNEQKLQLLLFHELRRRLAALTLEDERLTEKMAVELLADTLHQIPELQASVDGKMQLHIRTPSGIQTIPVQNIIDGLCLVWNEFRERQNTTP</sequence>